<dbReference type="RefSeq" id="WP_282218526.1">
    <property type="nucleotide sequence ID" value="NZ_CP118246.1"/>
</dbReference>
<keyword evidence="2" id="KW-1185">Reference proteome</keyword>
<organism evidence="1 2">
    <name type="scientific">Devosia algicola</name>
    <dbReference type="NCBI Taxonomy" id="3026418"/>
    <lineage>
        <taxon>Bacteria</taxon>
        <taxon>Pseudomonadati</taxon>
        <taxon>Pseudomonadota</taxon>
        <taxon>Alphaproteobacteria</taxon>
        <taxon>Hyphomicrobiales</taxon>
        <taxon>Devosiaceae</taxon>
        <taxon>Devosia</taxon>
    </lineage>
</organism>
<accession>A0ABY7YLN4</accession>
<evidence type="ECO:0000313" key="2">
    <source>
        <dbReference type="Proteomes" id="UP001220530"/>
    </source>
</evidence>
<evidence type="ECO:0000313" key="1">
    <source>
        <dbReference type="EMBL" id="WDR02119.1"/>
    </source>
</evidence>
<proteinExistence type="predicted"/>
<dbReference type="EMBL" id="CP118246">
    <property type="protein sequence ID" value="WDR02119.1"/>
    <property type="molecule type" value="Genomic_DNA"/>
</dbReference>
<dbReference type="InterPro" id="IPR039261">
    <property type="entry name" value="FNR_nucleotide-bd"/>
</dbReference>
<evidence type="ECO:0008006" key="3">
    <source>
        <dbReference type="Google" id="ProtNLM"/>
    </source>
</evidence>
<protein>
    <recommendedName>
        <fullName evidence="3">Oxidoreductase FAD/NAD(P)-binding domain-containing protein</fullName>
    </recommendedName>
</protein>
<gene>
    <name evidence="1" type="ORF">PSQ19_15845</name>
</gene>
<name>A0ABY7YLN4_9HYPH</name>
<dbReference type="SUPFAM" id="SSF52343">
    <property type="entry name" value="Ferredoxin reductase-like, C-terminal NADP-linked domain"/>
    <property type="match status" value="1"/>
</dbReference>
<dbReference type="Proteomes" id="UP001220530">
    <property type="component" value="Chromosome"/>
</dbReference>
<dbReference type="Gene3D" id="3.40.50.80">
    <property type="entry name" value="Nucleotide-binding domain of ferredoxin-NADP reductase (FNR) module"/>
    <property type="match status" value="1"/>
</dbReference>
<reference evidence="1 2" key="1">
    <citation type="submission" date="2023-02" db="EMBL/GenBank/DDBJ databases">
        <title>Devosia algicola sp. nov., isolated from the phycosphere of marine algae.</title>
        <authorList>
            <person name="Kim J.M."/>
            <person name="Lee J.K."/>
            <person name="Choi B.J."/>
            <person name="Bayburt H."/>
            <person name="Jeon C.O."/>
        </authorList>
    </citation>
    <scope>NUCLEOTIDE SEQUENCE [LARGE SCALE GENOMIC DNA]</scope>
    <source>
        <strain evidence="1 2">G20-9</strain>
    </source>
</reference>
<sequence length="76" mass="8711">MRDEFEGMGGLETLWTVTNDAKSGLYHERIDNTFLKQHISDFSQQFYLCGPDDMVKDLRAALEELGANVDALVWEK</sequence>